<proteinExistence type="predicted"/>
<dbReference type="InParanoid" id="A0A2P5ABB4"/>
<comment type="caution">
    <text evidence="2">The sequence shown here is derived from an EMBL/GenBank/DDBJ whole genome shotgun (WGS) entry which is preliminary data.</text>
</comment>
<evidence type="ECO:0000313" key="3">
    <source>
        <dbReference type="Proteomes" id="UP000237000"/>
    </source>
</evidence>
<reference evidence="3" key="1">
    <citation type="submission" date="2016-06" db="EMBL/GenBank/DDBJ databases">
        <title>Parallel loss of symbiosis genes in relatives of nitrogen-fixing non-legume Parasponia.</title>
        <authorList>
            <person name="Van Velzen R."/>
            <person name="Holmer R."/>
            <person name="Bu F."/>
            <person name="Rutten L."/>
            <person name="Van Zeijl A."/>
            <person name="Liu W."/>
            <person name="Santuari L."/>
            <person name="Cao Q."/>
            <person name="Sharma T."/>
            <person name="Shen D."/>
            <person name="Roswanjaya Y."/>
            <person name="Wardhani T."/>
            <person name="Kalhor M.S."/>
            <person name="Jansen J."/>
            <person name="Van den Hoogen J."/>
            <person name="Gungor B."/>
            <person name="Hartog M."/>
            <person name="Hontelez J."/>
            <person name="Verver J."/>
            <person name="Yang W.-C."/>
            <person name="Schijlen E."/>
            <person name="Repin R."/>
            <person name="Schilthuizen M."/>
            <person name="Schranz E."/>
            <person name="Heidstra R."/>
            <person name="Miyata K."/>
            <person name="Fedorova E."/>
            <person name="Kohlen W."/>
            <person name="Bisseling T."/>
            <person name="Smit S."/>
            <person name="Geurts R."/>
        </authorList>
    </citation>
    <scope>NUCLEOTIDE SEQUENCE [LARGE SCALE GENOMIC DNA]</scope>
    <source>
        <strain evidence="3">cv. RG33-2</strain>
    </source>
</reference>
<accession>A0A2P5ABB4</accession>
<dbReference type="GO" id="GO:0003676">
    <property type="term" value="F:nucleic acid binding"/>
    <property type="evidence" value="ECO:0007669"/>
    <property type="project" value="InterPro"/>
</dbReference>
<sequence length="116" mass="12452">MGRGYMGASTIIRDSQSALVHAQSKVIPGYFDPLATKLLVICEELLFAKGCGIRVSMVESNCYNVVQSINSGAGLSSNDLVVWDVISLLSHGESGPCSFVLREGNRVAHLPRCLLI</sequence>
<protein>
    <recommendedName>
        <fullName evidence="1">RNase H type-1 domain-containing protein</fullName>
    </recommendedName>
</protein>
<dbReference type="InterPro" id="IPR002156">
    <property type="entry name" value="RNaseH_domain"/>
</dbReference>
<keyword evidence="3" id="KW-1185">Reference proteome</keyword>
<feature type="domain" description="RNase H type-1" evidence="1">
    <location>
        <begin position="3"/>
        <end position="109"/>
    </location>
</feature>
<evidence type="ECO:0000259" key="1">
    <source>
        <dbReference type="Pfam" id="PF13456"/>
    </source>
</evidence>
<dbReference type="InterPro" id="IPR044730">
    <property type="entry name" value="RNase_H-like_dom_plant"/>
</dbReference>
<dbReference type="OrthoDB" id="914111at2759"/>
<dbReference type="PANTHER" id="PTHR47074:SF11">
    <property type="entry name" value="REVERSE TRANSCRIPTASE-LIKE PROTEIN"/>
    <property type="match status" value="1"/>
</dbReference>
<dbReference type="GO" id="GO:0004523">
    <property type="term" value="F:RNA-DNA hybrid ribonuclease activity"/>
    <property type="evidence" value="ECO:0007669"/>
    <property type="project" value="InterPro"/>
</dbReference>
<dbReference type="AlphaFoldDB" id="A0A2P5ABB4"/>
<dbReference type="InterPro" id="IPR052929">
    <property type="entry name" value="RNase_H-like_EbsB-rel"/>
</dbReference>
<dbReference type="Proteomes" id="UP000237000">
    <property type="component" value="Unassembled WGS sequence"/>
</dbReference>
<dbReference type="CDD" id="cd06222">
    <property type="entry name" value="RNase_H_like"/>
    <property type="match status" value="1"/>
</dbReference>
<gene>
    <name evidence="2" type="ORF">TorRG33x02_354390</name>
</gene>
<organism evidence="2 3">
    <name type="scientific">Trema orientale</name>
    <name type="common">Charcoal tree</name>
    <name type="synonym">Celtis orientalis</name>
    <dbReference type="NCBI Taxonomy" id="63057"/>
    <lineage>
        <taxon>Eukaryota</taxon>
        <taxon>Viridiplantae</taxon>
        <taxon>Streptophyta</taxon>
        <taxon>Embryophyta</taxon>
        <taxon>Tracheophyta</taxon>
        <taxon>Spermatophyta</taxon>
        <taxon>Magnoliopsida</taxon>
        <taxon>eudicotyledons</taxon>
        <taxon>Gunneridae</taxon>
        <taxon>Pentapetalae</taxon>
        <taxon>rosids</taxon>
        <taxon>fabids</taxon>
        <taxon>Rosales</taxon>
        <taxon>Cannabaceae</taxon>
        <taxon>Trema</taxon>
    </lineage>
</organism>
<dbReference type="PANTHER" id="PTHR47074">
    <property type="entry name" value="BNAC02G40300D PROTEIN"/>
    <property type="match status" value="1"/>
</dbReference>
<evidence type="ECO:0000313" key="2">
    <source>
        <dbReference type="EMBL" id="PON33826.1"/>
    </source>
</evidence>
<dbReference type="EMBL" id="JXTC01000982">
    <property type="protein sequence ID" value="PON33826.1"/>
    <property type="molecule type" value="Genomic_DNA"/>
</dbReference>
<name>A0A2P5ABB4_TREOI</name>
<dbReference type="Pfam" id="PF13456">
    <property type="entry name" value="RVT_3"/>
    <property type="match status" value="1"/>
</dbReference>